<proteinExistence type="predicted"/>
<organism evidence="2 3">
    <name type="scientific">Prochlorococcus marinus (strain MIT 9303)</name>
    <dbReference type="NCBI Taxonomy" id="59922"/>
    <lineage>
        <taxon>Bacteria</taxon>
        <taxon>Bacillati</taxon>
        <taxon>Cyanobacteriota</taxon>
        <taxon>Cyanophyceae</taxon>
        <taxon>Synechococcales</taxon>
        <taxon>Prochlorococcaceae</taxon>
        <taxon>Prochlorococcus</taxon>
    </lineage>
</organism>
<evidence type="ECO:0000313" key="3">
    <source>
        <dbReference type="Proteomes" id="UP000002274"/>
    </source>
</evidence>
<dbReference type="EMBL" id="CP000554">
    <property type="protein sequence ID" value="ABM78491.1"/>
    <property type="molecule type" value="Genomic_DNA"/>
</dbReference>
<feature type="region of interest" description="Disordered" evidence="1">
    <location>
        <begin position="1"/>
        <end position="22"/>
    </location>
</feature>
<evidence type="ECO:0000313" key="2">
    <source>
        <dbReference type="EMBL" id="ABM78491.1"/>
    </source>
</evidence>
<evidence type="ECO:0000256" key="1">
    <source>
        <dbReference type="SAM" id="MobiDB-lite"/>
    </source>
</evidence>
<gene>
    <name evidence="2" type="ordered locus">P9303_17491</name>
</gene>
<reference evidence="2 3" key="1">
    <citation type="journal article" date="2007" name="PLoS Genet.">
        <title>Patterns and implications of gene gain and loss in the evolution of Prochlorococcus.</title>
        <authorList>
            <person name="Kettler G.C."/>
            <person name="Martiny A.C."/>
            <person name="Huang K."/>
            <person name="Zucker J."/>
            <person name="Coleman M.L."/>
            <person name="Rodrigue S."/>
            <person name="Chen F."/>
            <person name="Lapidus A."/>
            <person name="Ferriera S."/>
            <person name="Johnson J."/>
            <person name="Steglich C."/>
            <person name="Church G.M."/>
            <person name="Richardson P."/>
            <person name="Chisholm S.W."/>
        </authorList>
    </citation>
    <scope>NUCLEOTIDE SEQUENCE [LARGE SCALE GENOMIC DNA]</scope>
    <source>
        <strain evidence="2 3">MIT 9303</strain>
    </source>
</reference>
<sequence>MPEQADPIEATTPGGGLRQNAPRLEHLPIFSVLMVNRGGMVHSQAQNE</sequence>
<dbReference type="Proteomes" id="UP000002274">
    <property type="component" value="Chromosome"/>
</dbReference>
<dbReference type="KEGG" id="pmf:P9303_17491"/>
<dbReference type="HOGENOM" id="CLU_3156622_0_0_3"/>
<dbReference type="AlphaFoldDB" id="A2CAI1"/>
<name>A2CAI1_PROM3</name>
<accession>A2CAI1</accession>
<protein>
    <submittedName>
        <fullName evidence="2">Uncharacterized protein</fullName>
    </submittedName>
</protein>